<feature type="compositionally biased region" description="Basic and acidic residues" evidence="2">
    <location>
        <begin position="308"/>
        <end position="321"/>
    </location>
</feature>
<dbReference type="Gene3D" id="3.90.70.10">
    <property type="entry name" value="Cysteine proteinases"/>
    <property type="match status" value="2"/>
</dbReference>
<feature type="region of interest" description="Disordered" evidence="2">
    <location>
        <begin position="537"/>
        <end position="560"/>
    </location>
</feature>
<evidence type="ECO:0000256" key="2">
    <source>
        <dbReference type="SAM" id="MobiDB-lite"/>
    </source>
</evidence>
<feature type="compositionally biased region" description="Basic residues" evidence="2">
    <location>
        <begin position="1"/>
        <end position="10"/>
    </location>
</feature>
<keyword evidence="1" id="KW-0378">Hydrolase</keyword>
<dbReference type="InterPro" id="IPR028889">
    <property type="entry name" value="USP"/>
</dbReference>
<comment type="caution">
    <text evidence="4">The sequence shown here is derived from an EMBL/GenBank/DDBJ whole genome shotgun (WGS) entry which is preliminary data.</text>
</comment>
<feature type="region of interest" description="Disordered" evidence="2">
    <location>
        <begin position="131"/>
        <end position="160"/>
    </location>
</feature>
<comment type="similarity">
    <text evidence="1">Belongs to the peptidase C19 family.</text>
</comment>
<dbReference type="Proteomes" id="UP001178507">
    <property type="component" value="Unassembled WGS sequence"/>
</dbReference>
<dbReference type="PROSITE" id="PS00973">
    <property type="entry name" value="USP_2"/>
    <property type="match status" value="1"/>
</dbReference>
<dbReference type="GO" id="GO:0006508">
    <property type="term" value="P:proteolysis"/>
    <property type="evidence" value="ECO:0007669"/>
    <property type="project" value="UniProtKB-KW"/>
</dbReference>
<dbReference type="EC" id="3.4.19.12" evidence="1"/>
<dbReference type="Pfam" id="PF00443">
    <property type="entry name" value="UCH"/>
    <property type="match status" value="1"/>
</dbReference>
<proteinExistence type="inferred from homology"/>
<keyword evidence="1" id="KW-0833">Ubl conjugation pathway</keyword>
<dbReference type="PROSITE" id="PS50235">
    <property type="entry name" value="USP_3"/>
    <property type="match status" value="1"/>
</dbReference>
<reference evidence="4" key="1">
    <citation type="submission" date="2023-08" db="EMBL/GenBank/DDBJ databases">
        <authorList>
            <person name="Chen Y."/>
            <person name="Shah S."/>
            <person name="Dougan E. K."/>
            <person name="Thang M."/>
            <person name="Chan C."/>
        </authorList>
    </citation>
    <scope>NUCLEOTIDE SEQUENCE</scope>
</reference>
<dbReference type="InterPro" id="IPR050185">
    <property type="entry name" value="Ub_carboxyl-term_hydrolase"/>
</dbReference>
<dbReference type="PANTHER" id="PTHR21646">
    <property type="entry name" value="UBIQUITIN CARBOXYL-TERMINAL HYDROLASE"/>
    <property type="match status" value="1"/>
</dbReference>
<feature type="compositionally biased region" description="Acidic residues" evidence="2">
    <location>
        <begin position="142"/>
        <end position="153"/>
    </location>
</feature>
<name>A0AA36JII3_9DINO</name>
<evidence type="ECO:0000313" key="5">
    <source>
        <dbReference type="Proteomes" id="UP001178507"/>
    </source>
</evidence>
<dbReference type="GO" id="GO:0016579">
    <property type="term" value="P:protein deubiquitination"/>
    <property type="evidence" value="ECO:0007669"/>
    <property type="project" value="InterPro"/>
</dbReference>
<keyword evidence="5" id="KW-1185">Reference proteome</keyword>
<feature type="compositionally biased region" description="Basic and acidic residues" evidence="2">
    <location>
        <begin position="259"/>
        <end position="277"/>
    </location>
</feature>
<feature type="compositionally biased region" description="Polar residues" evidence="2">
    <location>
        <begin position="216"/>
        <end position="230"/>
    </location>
</feature>
<dbReference type="InterPro" id="IPR038765">
    <property type="entry name" value="Papain-like_cys_pep_sf"/>
</dbReference>
<evidence type="ECO:0000259" key="3">
    <source>
        <dbReference type="PROSITE" id="PS50235"/>
    </source>
</evidence>
<gene>
    <name evidence="4" type="ORF">EVOR1521_LOCUS28708</name>
</gene>
<dbReference type="CDD" id="cd02257">
    <property type="entry name" value="Peptidase_C19"/>
    <property type="match status" value="1"/>
</dbReference>
<keyword evidence="1" id="KW-0788">Thiol protease</keyword>
<dbReference type="InterPro" id="IPR001394">
    <property type="entry name" value="Peptidase_C19_UCH"/>
</dbReference>
<dbReference type="EMBL" id="CAUJNA010003649">
    <property type="protein sequence ID" value="CAJ1406855.1"/>
    <property type="molecule type" value="Genomic_DNA"/>
</dbReference>
<dbReference type="GO" id="GO:0004843">
    <property type="term" value="F:cysteine-type deubiquitinase activity"/>
    <property type="evidence" value="ECO:0007669"/>
    <property type="project" value="UniProtKB-UniRule"/>
</dbReference>
<dbReference type="AlphaFoldDB" id="A0AA36JII3"/>
<accession>A0AA36JII3</accession>
<dbReference type="SUPFAM" id="SSF54001">
    <property type="entry name" value="Cysteine proteinases"/>
    <property type="match status" value="1"/>
</dbReference>
<protein>
    <recommendedName>
        <fullName evidence="1">Ubiquitin carboxyl-terminal hydrolase</fullName>
        <ecNumber evidence="1">3.4.19.12</ecNumber>
    </recommendedName>
</protein>
<feature type="compositionally biased region" description="Basic and acidic residues" evidence="2">
    <location>
        <begin position="131"/>
        <end position="141"/>
    </location>
</feature>
<comment type="catalytic activity">
    <reaction evidence="1">
        <text>Thiol-dependent hydrolysis of ester, thioester, amide, peptide and isopeptide bonds formed by the C-terminal Gly of ubiquitin (a 76-residue protein attached to proteins as an intracellular targeting signal).</text>
        <dbReference type="EC" id="3.4.19.12"/>
    </reaction>
</comment>
<feature type="compositionally biased region" description="Basic and acidic residues" evidence="2">
    <location>
        <begin position="14"/>
        <end position="28"/>
    </location>
</feature>
<evidence type="ECO:0000313" key="4">
    <source>
        <dbReference type="EMBL" id="CAJ1406855.1"/>
    </source>
</evidence>
<dbReference type="InterPro" id="IPR018200">
    <property type="entry name" value="USP_CS"/>
</dbReference>
<feature type="domain" description="USP" evidence="3">
    <location>
        <begin position="31"/>
        <end position="700"/>
    </location>
</feature>
<sequence length="708" mass="76675">MVKKKGKKQPAKSAPKEEPPAPRGDASKGVKGLKNLGNTCYVNSVIQCMHAAADFRESLPDGQASNAGGICASLGSVLRSLSGPGASLGPKALHSSFCNKFPWFKGHQQHDAHEFFCTLLGAVADEKAKEAKDAKEAKAKEEDPEDKAEESESEPPSGERAARLFQGQLCNTVLCWNCRKISTRVHPYFHLSLPVPETDMAGPGALGIPSQLLHAAQSTSPEGQCESKTPNPGKVDEASQTGDGECPGSVASGTPEATAVEKEGGSDEASAEEKDAEVATGTGKETGNEAAVEEGSATAEVSEALESEVPHEGEHADKTEGEGEENSSDGKEAAIGDEDASFEVCLRSENCRRPQWGWKWNMAAMAKEELLVSSIQPDSLLDSWNLKQLTLHRPDRVVRPGDRVISVQGESEHKQMLQILKKEPELTLIFQRTDASEFVQPAAEESEQDEKEEAADRQQRCVSFLEAWRQCQDQLPQELQGMYRCGAKEPEAVGAECTLQDCLRKFADLEAMEEDFYPSYECTDCAKAKEAAKAAESGASPCPELPPGPPGPPGPSGRRKAKMFATSKYWLCGTPQMLTLQLKRFNKKLQKIKTKVAMPATLDLAELAMTRDTAGKVQGHLKSECEKQELPCPEDTKYELFGVVQHHGSTMQGGHYTAYVNLGSSLEGDSWYFCNDAVVTKCGLQDALKAEAYVAFYRKVEQPSASEA</sequence>
<feature type="compositionally biased region" description="Pro residues" evidence="2">
    <location>
        <begin position="543"/>
        <end position="555"/>
    </location>
</feature>
<evidence type="ECO:0000256" key="1">
    <source>
        <dbReference type="RuleBase" id="RU366025"/>
    </source>
</evidence>
<dbReference type="PROSITE" id="PS00972">
    <property type="entry name" value="USP_1"/>
    <property type="match status" value="1"/>
</dbReference>
<dbReference type="PANTHER" id="PTHR21646:SF39">
    <property type="entry name" value="UBIQUITIN CARBOXYL-TERMINAL HYDROLASE 16"/>
    <property type="match status" value="1"/>
</dbReference>
<organism evidence="4 5">
    <name type="scientific">Effrenium voratum</name>
    <dbReference type="NCBI Taxonomy" id="2562239"/>
    <lineage>
        <taxon>Eukaryota</taxon>
        <taxon>Sar</taxon>
        <taxon>Alveolata</taxon>
        <taxon>Dinophyceae</taxon>
        <taxon>Suessiales</taxon>
        <taxon>Symbiodiniaceae</taxon>
        <taxon>Effrenium</taxon>
    </lineage>
</organism>
<keyword evidence="1" id="KW-0645">Protease</keyword>
<feature type="region of interest" description="Disordered" evidence="2">
    <location>
        <begin position="1"/>
        <end position="30"/>
    </location>
</feature>
<feature type="region of interest" description="Disordered" evidence="2">
    <location>
        <begin position="214"/>
        <end position="335"/>
    </location>
</feature>